<dbReference type="KEGG" id="bdr:105228887"/>
<dbReference type="PROSITE" id="PS50143">
    <property type="entry name" value="BIR_REPEAT_2"/>
    <property type="match status" value="1"/>
</dbReference>
<dbReference type="EMBL" id="GAKP01003498">
    <property type="protein sequence ID" value="JAC55454.1"/>
    <property type="molecule type" value="Transcribed_RNA"/>
</dbReference>
<dbReference type="InterPro" id="IPR051190">
    <property type="entry name" value="Baculoviral_IAP"/>
</dbReference>
<evidence type="ECO:0000313" key="4">
    <source>
        <dbReference type="Proteomes" id="UP001652620"/>
    </source>
</evidence>
<keyword evidence="2" id="KW-0862">Zinc</keyword>
<dbReference type="MEROPS" id="I32.012"/>
<evidence type="ECO:0000256" key="1">
    <source>
        <dbReference type="ARBA" id="ARBA00022723"/>
    </source>
</evidence>
<dbReference type="GO" id="GO:0046872">
    <property type="term" value="F:metal ion binding"/>
    <property type="evidence" value="ECO:0007669"/>
    <property type="project" value="UniProtKB-KW"/>
</dbReference>
<evidence type="ECO:0000313" key="5">
    <source>
        <dbReference type="RefSeq" id="XP_011207190.2"/>
    </source>
</evidence>
<keyword evidence="4" id="KW-1185">Reference proteome</keyword>
<dbReference type="Gene3D" id="1.10.1170.10">
    <property type="entry name" value="Inhibitor Of Apoptosis Protein (2mihbC-IAP-1), Chain A"/>
    <property type="match status" value="1"/>
</dbReference>
<reference evidence="3" key="1">
    <citation type="journal article" date="2014" name="BMC Genomics">
        <title>Characterizing the developmental transcriptome of the oriental fruit fly, Bactrocera dorsalis (Diptera: Tephritidae) through comparative genomic analysis with Drosophila melanogaster utilizing modENCODE datasets.</title>
        <authorList>
            <person name="Geib S.M."/>
            <person name="Calla B."/>
            <person name="Hall B."/>
            <person name="Hou S."/>
            <person name="Manoukis N.C."/>
        </authorList>
    </citation>
    <scope>NUCLEOTIDE SEQUENCE</scope>
    <source>
        <strain evidence="3">Punador</strain>
    </source>
</reference>
<dbReference type="PANTHER" id="PTHR46771:SF5">
    <property type="entry name" value="DETERIN"/>
    <property type="match status" value="1"/>
</dbReference>
<accession>A0A034WLC2</accession>
<dbReference type="Pfam" id="PF00653">
    <property type="entry name" value="BIR"/>
    <property type="match status" value="1"/>
</dbReference>
<dbReference type="RefSeq" id="XP_011207190.2">
    <property type="nucleotide sequence ID" value="XM_011208888.3"/>
</dbReference>
<dbReference type="AlphaFoldDB" id="A0A034WLC2"/>
<gene>
    <name evidence="3" type="primary">BI52B</name>
    <name evidence="5" type="synonym">LOC105228887</name>
</gene>
<organism evidence="3">
    <name type="scientific">Bactrocera dorsalis</name>
    <name type="common">Oriental fruit fly</name>
    <name type="synonym">Dacus dorsalis</name>
    <dbReference type="NCBI Taxonomy" id="27457"/>
    <lineage>
        <taxon>Eukaryota</taxon>
        <taxon>Metazoa</taxon>
        <taxon>Ecdysozoa</taxon>
        <taxon>Arthropoda</taxon>
        <taxon>Hexapoda</taxon>
        <taxon>Insecta</taxon>
        <taxon>Pterygota</taxon>
        <taxon>Neoptera</taxon>
        <taxon>Endopterygota</taxon>
        <taxon>Diptera</taxon>
        <taxon>Brachycera</taxon>
        <taxon>Muscomorpha</taxon>
        <taxon>Tephritoidea</taxon>
        <taxon>Tephritidae</taxon>
        <taxon>Bactrocera</taxon>
        <taxon>Bactrocera</taxon>
    </lineage>
</organism>
<dbReference type="SUPFAM" id="SSF57924">
    <property type="entry name" value="Inhibitor of apoptosis (IAP) repeat"/>
    <property type="match status" value="1"/>
</dbReference>
<dbReference type="CDD" id="cd00022">
    <property type="entry name" value="BIR"/>
    <property type="match status" value="1"/>
</dbReference>
<dbReference type="InterPro" id="IPR001370">
    <property type="entry name" value="BIR_rpt"/>
</dbReference>
<dbReference type="OMA" id="RSHTKNC"/>
<dbReference type="SMART" id="SM00238">
    <property type="entry name" value="BIR"/>
    <property type="match status" value="1"/>
</dbReference>
<protein>
    <submittedName>
        <fullName evidence="3 5">Baculoviral IAP repeat-containing protein 5.2-B</fullName>
    </submittedName>
</protein>
<sequence>MDYSKFGNMMEKNRLKSFKKWPFDESSACSAKKMAEAGFYWSGNDREPDTVTCYICNKTLDGWEQSDDPWKEHAKHAPQCSFVKCGRKEAELTVKEFINICNVALKARLEQNLNRTLEEFRKYAEKEKEKLLLGK</sequence>
<dbReference type="Proteomes" id="UP001652620">
    <property type="component" value="Chromosome 3"/>
</dbReference>
<dbReference type="OrthoDB" id="2196114at2759"/>
<keyword evidence="1" id="KW-0479">Metal-binding</keyword>
<evidence type="ECO:0000313" key="3">
    <source>
        <dbReference type="EMBL" id="JAC55454.1"/>
    </source>
</evidence>
<name>A0A034WLC2_BACDO</name>
<dbReference type="SMR" id="A0A034WLC2"/>
<evidence type="ECO:0000256" key="2">
    <source>
        <dbReference type="ARBA" id="ARBA00022833"/>
    </source>
</evidence>
<dbReference type="PANTHER" id="PTHR46771">
    <property type="entry name" value="DETERIN"/>
    <property type="match status" value="1"/>
</dbReference>
<proteinExistence type="predicted"/>
<accession>A0A6I9VSZ5</accession>
<reference evidence="5" key="2">
    <citation type="submission" date="2025-05" db="UniProtKB">
        <authorList>
            <consortium name="RefSeq"/>
        </authorList>
    </citation>
    <scope>IDENTIFICATION</scope>
    <source>
        <tissue evidence="5">Adult</tissue>
    </source>
</reference>